<protein>
    <submittedName>
        <fullName evidence="1">Uncharacterized protein</fullName>
    </submittedName>
</protein>
<sequence>MFPHLLGMSERKEVKELKIVPEFVDCLTRTSSKLNWIRLVFDKFIDYIVNATGALRPGTTAGSFMRPVGCMVAPFQFSGVVGWNSGVANGGNAAPGPKSGGSLN</sequence>
<name>A0A1A9VG90_GLOAU</name>
<evidence type="ECO:0000313" key="2">
    <source>
        <dbReference type="Proteomes" id="UP000078200"/>
    </source>
</evidence>
<evidence type="ECO:0000313" key="1">
    <source>
        <dbReference type="EnsemblMetazoa" id="GAUT036226-PA"/>
    </source>
</evidence>
<organism evidence="1 2">
    <name type="scientific">Glossina austeni</name>
    <name type="common">Savannah tsetse fly</name>
    <dbReference type="NCBI Taxonomy" id="7395"/>
    <lineage>
        <taxon>Eukaryota</taxon>
        <taxon>Metazoa</taxon>
        <taxon>Ecdysozoa</taxon>
        <taxon>Arthropoda</taxon>
        <taxon>Hexapoda</taxon>
        <taxon>Insecta</taxon>
        <taxon>Pterygota</taxon>
        <taxon>Neoptera</taxon>
        <taxon>Endopterygota</taxon>
        <taxon>Diptera</taxon>
        <taxon>Brachycera</taxon>
        <taxon>Muscomorpha</taxon>
        <taxon>Hippoboscoidea</taxon>
        <taxon>Glossinidae</taxon>
        <taxon>Glossina</taxon>
    </lineage>
</organism>
<accession>A0A1A9VG90</accession>
<keyword evidence="2" id="KW-1185">Reference proteome</keyword>
<dbReference type="EnsemblMetazoa" id="GAUT036226-RA">
    <property type="protein sequence ID" value="GAUT036226-PA"/>
    <property type="gene ID" value="GAUT036226"/>
</dbReference>
<dbReference type="VEuPathDB" id="VectorBase:GAUT036226"/>
<dbReference type="Proteomes" id="UP000078200">
    <property type="component" value="Unassembled WGS sequence"/>
</dbReference>
<proteinExistence type="predicted"/>
<dbReference type="AlphaFoldDB" id="A0A1A9VG90"/>
<reference evidence="1" key="1">
    <citation type="submission" date="2020-05" db="UniProtKB">
        <authorList>
            <consortium name="EnsemblMetazoa"/>
        </authorList>
    </citation>
    <scope>IDENTIFICATION</scope>
    <source>
        <strain evidence="1">TTRI</strain>
    </source>
</reference>